<dbReference type="PANTHER" id="PTHR48154:SF1">
    <property type="entry name" value="PROTEIN, PUTATIVE-RELATED"/>
    <property type="match status" value="1"/>
</dbReference>
<proteinExistence type="predicted"/>
<sequence length="267" mass="30021">MKPCKEPMRKSFNSCPNSDLGLFGKELSRGTTLMLNTFQFGACIMVNFEVGVSEIKHHWVKKGGMFELTSEFLMGKATIFYQAGSVDAFEAICVLLIYGLALFPNIDGFIDVNAIRIFLIGNLVPTMLGDMYFSFHLKNSKGGGTIVCRVPLLYSVEIIDSCGEFSNVPLIGTQGGTNYNPTLARRQLGFPLRDKPNNTQLEVVAEPSTLPNQDVLELEDSLAKMKQEKDMWEERFHALSRKHEELQLESKDKDALIELLEDRIVKR</sequence>
<name>A0A9D5BK05_PEA</name>
<dbReference type="InterPro" id="IPR056647">
    <property type="entry name" value="DUF7745"/>
</dbReference>
<comment type="caution">
    <text evidence="3">The sequence shown here is derived from an EMBL/GenBank/DDBJ whole genome shotgun (WGS) entry which is preliminary data.</text>
</comment>
<gene>
    <name evidence="3" type="ORF">KIW84_013371</name>
</gene>
<protein>
    <recommendedName>
        <fullName evidence="2">DUF7745 domain-containing protein</fullName>
    </recommendedName>
</protein>
<organism evidence="3 4">
    <name type="scientific">Pisum sativum</name>
    <name type="common">Garden pea</name>
    <name type="synonym">Lathyrus oleraceus</name>
    <dbReference type="NCBI Taxonomy" id="3888"/>
    <lineage>
        <taxon>Eukaryota</taxon>
        <taxon>Viridiplantae</taxon>
        <taxon>Streptophyta</taxon>
        <taxon>Embryophyta</taxon>
        <taxon>Tracheophyta</taxon>
        <taxon>Spermatophyta</taxon>
        <taxon>Magnoliopsida</taxon>
        <taxon>eudicotyledons</taxon>
        <taxon>Gunneridae</taxon>
        <taxon>Pentapetalae</taxon>
        <taxon>rosids</taxon>
        <taxon>fabids</taxon>
        <taxon>Fabales</taxon>
        <taxon>Fabaceae</taxon>
        <taxon>Papilionoideae</taxon>
        <taxon>50 kb inversion clade</taxon>
        <taxon>NPAAA clade</taxon>
        <taxon>Hologalegina</taxon>
        <taxon>IRL clade</taxon>
        <taxon>Fabeae</taxon>
        <taxon>Lathyrus</taxon>
    </lineage>
</organism>
<feature type="domain" description="DUF7745" evidence="2">
    <location>
        <begin position="44"/>
        <end position="155"/>
    </location>
</feature>
<evidence type="ECO:0000259" key="2">
    <source>
        <dbReference type="Pfam" id="PF24924"/>
    </source>
</evidence>
<evidence type="ECO:0000313" key="3">
    <source>
        <dbReference type="EMBL" id="KAI5445088.1"/>
    </source>
</evidence>
<dbReference type="AlphaFoldDB" id="A0A9D5BK05"/>
<accession>A0A9D5BK05</accession>
<evidence type="ECO:0000256" key="1">
    <source>
        <dbReference type="SAM" id="Coils"/>
    </source>
</evidence>
<dbReference type="Pfam" id="PF24924">
    <property type="entry name" value="DUF7745"/>
    <property type="match status" value="2"/>
</dbReference>
<keyword evidence="4" id="KW-1185">Reference proteome</keyword>
<dbReference type="Gramene" id="Psat01G0337100-T1">
    <property type="protein sequence ID" value="KAI5445088.1"/>
    <property type="gene ID" value="KIW84_013371"/>
</dbReference>
<reference evidence="3 4" key="1">
    <citation type="journal article" date="2022" name="Nat. Genet.">
        <title>Improved pea reference genome and pan-genome highlight genomic features and evolutionary characteristics.</title>
        <authorList>
            <person name="Yang T."/>
            <person name="Liu R."/>
            <person name="Luo Y."/>
            <person name="Hu S."/>
            <person name="Wang D."/>
            <person name="Wang C."/>
            <person name="Pandey M.K."/>
            <person name="Ge S."/>
            <person name="Xu Q."/>
            <person name="Li N."/>
            <person name="Li G."/>
            <person name="Huang Y."/>
            <person name="Saxena R.K."/>
            <person name="Ji Y."/>
            <person name="Li M."/>
            <person name="Yan X."/>
            <person name="He Y."/>
            <person name="Liu Y."/>
            <person name="Wang X."/>
            <person name="Xiang C."/>
            <person name="Varshney R.K."/>
            <person name="Ding H."/>
            <person name="Gao S."/>
            <person name="Zong X."/>
        </authorList>
    </citation>
    <scope>NUCLEOTIDE SEQUENCE [LARGE SCALE GENOMIC DNA]</scope>
    <source>
        <strain evidence="3 4">cv. Zhongwan 6</strain>
    </source>
</reference>
<evidence type="ECO:0000313" key="4">
    <source>
        <dbReference type="Proteomes" id="UP001058974"/>
    </source>
</evidence>
<feature type="domain" description="DUF7745" evidence="2">
    <location>
        <begin position="156"/>
        <end position="205"/>
    </location>
</feature>
<keyword evidence="1" id="KW-0175">Coiled coil</keyword>
<feature type="coiled-coil region" evidence="1">
    <location>
        <begin position="215"/>
        <end position="263"/>
    </location>
</feature>
<dbReference type="Proteomes" id="UP001058974">
    <property type="component" value="Chromosome 1"/>
</dbReference>
<dbReference type="EMBL" id="JAMSHJ010000001">
    <property type="protein sequence ID" value="KAI5445088.1"/>
    <property type="molecule type" value="Genomic_DNA"/>
</dbReference>
<dbReference type="PANTHER" id="PTHR48154">
    <property type="entry name" value="PROTEIN, PUTATIVE-RELATED"/>
    <property type="match status" value="1"/>
</dbReference>